<accession>A0A0A9EZW7</accession>
<organism evidence="1">
    <name type="scientific">Arundo donax</name>
    <name type="common">Giant reed</name>
    <name type="synonym">Donax arundinaceus</name>
    <dbReference type="NCBI Taxonomy" id="35708"/>
    <lineage>
        <taxon>Eukaryota</taxon>
        <taxon>Viridiplantae</taxon>
        <taxon>Streptophyta</taxon>
        <taxon>Embryophyta</taxon>
        <taxon>Tracheophyta</taxon>
        <taxon>Spermatophyta</taxon>
        <taxon>Magnoliopsida</taxon>
        <taxon>Liliopsida</taxon>
        <taxon>Poales</taxon>
        <taxon>Poaceae</taxon>
        <taxon>PACMAD clade</taxon>
        <taxon>Arundinoideae</taxon>
        <taxon>Arundineae</taxon>
        <taxon>Arundo</taxon>
    </lineage>
</organism>
<reference evidence="1" key="2">
    <citation type="journal article" date="2015" name="Data Brief">
        <title>Shoot transcriptome of the giant reed, Arundo donax.</title>
        <authorList>
            <person name="Barrero R.A."/>
            <person name="Guerrero F.D."/>
            <person name="Moolhuijzen P."/>
            <person name="Goolsby J.A."/>
            <person name="Tidwell J."/>
            <person name="Bellgard S.E."/>
            <person name="Bellgard M.I."/>
        </authorList>
    </citation>
    <scope>NUCLEOTIDE SEQUENCE</scope>
    <source>
        <tissue evidence="1">Shoot tissue taken approximately 20 cm above the soil surface</tissue>
    </source>
</reference>
<dbReference type="EMBL" id="GBRH01196328">
    <property type="protein sequence ID" value="JAE01568.1"/>
    <property type="molecule type" value="Transcribed_RNA"/>
</dbReference>
<name>A0A0A9EZW7_ARUDO</name>
<proteinExistence type="predicted"/>
<sequence>MRAWEVVEGRKLLGLGRHASSPPLLFIEAFASPRPPARWLAMPAAMRWLFVFTFAGERLPFFNRLRCPAIAVLGWIGKAGAWRRGNA</sequence>
<dbReference type="AlphaFoldDB" id="A0A0A9EZW7"/>
<reference evidence="1" key="1">
    <citation type="submission" date="2014-09" db="EMBL/GenBank/DDBJ databases">
        <authorList>
            <person name="Magalhaes I.L.F."/>
            <person name="Oliveira U."/>
            <person name="Santos F.R."/>
            <person name="Vidigal T.H.D.A."/>
            <person name="Brescovit A.D."/>
            <person name="Santos A.J."/>
        </authorList>
    </citation>
    <scope>NUCLEOTIDE SEQUENCE</scope>
    <source>
        <tissue evidence="1">Shoot tissue taken approximately 20 cm above the soil surface</tissue>
    </source>
</reference>
<protein>
    <submittedName>
        <fullName evidence="1">Uncharacterized protein</fullName>
    </submittedName>
</protein>
<evidence type="ECO:0000313" key="1">
    <source>
        <dbReference type="EMBL" id="JAE01568.1"/>
    </source>
</evidence>